<dbReference type="Proteomes" id="UP000241690">
    <property type="component" value="Unassembled WGS sequence"/>
</dbReference>
<accession>A0A2T4AGU7</accession>
<dbReference type="AlphaFoldDB" id="A0A2T4AGU7"/>
<keyword evidence="2" id="KW-1185">Reference proteome</keyword>
<sequence length="195" mass="21511">MKGVGYGAPKTRPSSCAVFCAHSTELPQVQPEMICAAKRPVRRKDSEMRSFGVFFDFWEIPNRKSVTSRNKLAALAKLATRCCSGSGIRLCLLSLCSPIRPCGETLVGDQSPKVDLGVLLKLKDGNTSGQPEYGGGRYGFLELRILRILRQNKFPVACWELLDWRDTIPVVCLLANRCTSATACKYIGLHDPGHH</sequence>
<reference evidence="1 2" key="1">
    <citation type="submission" date="2016-07" db="EMBL/GenBank/DDBJ databases">
        <title>Multiple horizontal gene transfer events from other fungi enriched the ability of initially mycotrophic Trichoderma (Ascomycota) to feed on dead plant biomass.</title>
        <authorList>
            <consortium name="DOE Joint Genome Institute"/>
            <person name="Aerts A."/>
            <person name="Atanasova L."/>
            <person name="Chenthamara K."/>
            <person name="Zhang J."/>
            <person name="Grujic M."/>
            <person name="Henrissat B."/>
            <person name="Kuo A."/>
            <person name="Salamov A."/>
            <person name="Lipzen A."/>
            <person name="Labutti K."/>
            <person name="Barry K."/>
            <person name="Miao Y."/>
            <person name="Rahimi M.J."/>
            <person name="Shen Q."/>
            <person name="Grigoriev I.V."/>
            <person name="Kubicek C.P."/>
            <person name="Druzhinina I.S."/>
        </authorList>
    </citation>
    <scope>NUCLEOTIDE SEQUENCE [LARGE SCALE GENOMIC DNA]</scope>
    <source>
        <strain evidence="1 2">CBS 226.95</strain>
    </source>
</reference>
<evidence type="ECO:0000313" key="1">
    <source>
        <dbReference type="EMBL" id="PTB56253.1"/>
    </source>
</evidence>
<proteinExistence type="predicted"/>
<dbReference type="RefSeq" id="XP_024775930.1">
    <property type="nucleotide sequence ID" value="XM_024914641.1"/>
</dbReference>
<name>A0A2T4AGU7_TRIHA</name>
<dbReference type="EMBL" id="KZ679678">
    <property type="protein sequence ID" value="PTB56253.1"/>
    <property type="molecule type" value="Genomic_DNA"/>
</dbReference>
<organism evidence="1 2">
    <name type="scientific">Trichoderma harzianum CBS 226.95</name>
    <dbReference type="NCBI Taxonomy" id="983964"/>
    <lineage>
        <taxon>Eukaryota</taxon>
        <taxon>Fungi</taxon>
        <taxon>Dikarya</taxon>
        <taxon>Ascomycota</taxon>
        <taxon>Pezizomycotina</taxon>
        <taxon>Sordariomycetes</taxon>
        <taxon>Hypocreomycetidae</taxon>
        <taxon>Hypocreales</taxon>
        <taxon>Hypocreaceae</taxon>
        <taxon>Trichoderma</taxon>
    </lineage>
</organism>
<evidence type="ECO:0000313" key="2">
    <source>
        <dbReference type="Proteomes" id="UP000241690"/>
    </source>
</evidence>
<protein>
    <submittedName>
        <fullName evidence="1">Uncharacterized protein</fullName>
    </submittedName>
</protein>
<dbReference type="GeneID" id="36623207"/>
<gene>
    <name evidence="1" type="ORF">M431DRAFT_371362</name>
</gene>